<dbReference type="Pfam" id="PF19650">
    <property type="entry name" value="DUF6153"/>
    <property type="match status" value="1"/>
</dbReference>
<keyword evidence="1" id="KW-0472">Membrane</keyword>
<evidence type="ECO:0000313" key="3">
    <source>
        <dbReference type="Proteomes" id="UP000683310"/>
    </source>
</evidence>
<evidence type="ECO:0000313" key="2">
    <source>
        <dbReference type="EMBL" id="QVI20320.1"/>
    </source>
</evidence>
<feature type="transmembrane region" description="Helical" evidence="1">
    <location>
        <begin position="76"/>
        <end position="95"/>
    </location>
</feature>
<protein>
    <recommendedName>
        <fullName evidence="4">DUF2946 domain-containing protein</fullName>
    </recommendedName>
</protein>
<proteinExistence type="predicted"/>
<dbReference type="InterPro" id="IPR046151">
    <property type="entry name" value="DUF6153"/>
</dbReference>
<reference evidence="2 3" key="1">
    <citation type="submission" date="2021-04" db="EMBL/GenBank/DDBJ databases">
        <title>Nocardia tengchongensis.</title>
        <authorList>
            <person name="Zhuang k."/>
            <person name="Ran Y."/>
            <person name="Li W."/>
        </authorList>
    </citation>
    <scope>NUCLEOTIDE SEQUENCE [LARGE SCALE GENOMIC DNA]</scope>
    <source>
        <strain evidence="2 3">CFH S0057</strain>
    </source>
</reference>
<evidence type="ECO:0000256" key="1">
    <source>
        <dbReference type="SAM" id="Phobius"/>
    </source>
</evidence>
<accession>A0ABX8CQ17</accession>
<keyword evidence="1" id="KW-0812">Transmembrane</keyword>
<sequence length="132" mass="14031">MADQRLAPRATGYVRLLGVLALLLGIAAMHAGVFSLGHDTHAAAAPTMVMAEPSASGHAPHGDHAGGHANSHGCDYLILTAVALGIGLVLLHWIADRSRDDLPPRLPSWRIHRERPPPWTAPSLAELSILRI</sequence>
<evidence type="ECO:0008006" key="4">
    <source>
        <dbReference type="Google" id="ProtNLM"/>
    </source>
</evidence>
<dbReference type="EMBL" id="CP074371">
    <property type="protein sequence ID" value="QVI20320.1"/>
    <property type="molecule type" value="Genomic_DNA"/>
</dbReference>
<dbReference type="Proteomes" id="UP000683310">
    <property type="component" value="Chromosome"/>
</dbReference>
<organism evidence="2 3">
    <name type="scientific">Nocardia tengchongensis</name>
    <dbReference type="NCBI Taxonomy" id="2055889"/>
    <lineage>
        <taxon>Bacteria</taxon>
        <taxon>Bacillati</taxon>
        <taxon>Actinomycetota</taxon>
        <taxon>Actinomycetes</taxon>
        <taxon>Mycobacteriales</taxon>
        <taxon>Nocardiaceae</taxon>
        <taxon>Nocardia</taxon>
    </lineage>
</organism>
<keyword evidence="1" id="KW-1133">Transmembrane helix</keyword>
<name>A0ABX8CQ17_9NOCA</name>
<gene>
    <name evidence="2" type="ORF">KHQ06_29650</name>
</gene>
<keyword evidence="3" id="KW-1185">Reference proteome</keyword>